<proteinExistence type="predicted"/>
<dbReference type="STRING" id="13370.A0A448YK07"/>
<reference evidence="7 8" key="1">
    <citation type="submission" date="2018-12" db="EMBL/GenBank/DDBJ databases">
        <authorList>
            <person name="Tiukova I."/>
            <person name="Dainat J."/>
        </authorList>
    </citation>
    <scope>NUCLEOTIDE SEQUENCE [LARGE SCALE GENOMIC DNA]</scope>
</reference>
<dbReference type="Proteomes" id="UP000290900">
    <property type="component" value="Unassembled WGS sequence"/>
</dbReference>
<dbReference type="GO" id="GO:0005737">
    <property type="term" value="C:cytoplasm"/>
    <property type="evidence" value="ECO:0007669"/>
    <property type="project" value="UniProtKB-SubCell"/>
</dbReference>
<dbReference type="InterPro" id="IPR032914">
    <property type="entry name" value="Vam6/VPS39/TRAP1"/>
</dbReference>
<dbReference type="Pfam" id="PF00780">
    <property type="entry name" value="CNH"/>
    <property type="match status" value="1"/>
</dbReference>
<dbReference type="GO" id="GO:0034058">
    <property type="term" value="P:endosomal vesicle fusion"/>
    <property type="evidence" value="ECO:0007669"/>
    <property type="project" value="TreeGrafter"/>
</dbReference>
<name>A0A448YK07_BRENA</name>
<feature type="compositionally biased region" description="Basic and acidic residues" evidence="5">
    <location>
        <begin position="17"/>
        <end position="47"/>
    </location>
</feature>
<evidence type="ECO:0000313" key="7">
    <source>
        <dbReference type="EMBL" id="VEU21240.1"/>
    </source>
</evidence>
<feature type="compositionally biased region" description="Basic and acidic residues" evidence="5">
    <location>
        <begin position="1"/>
        <end position="10"/>
    </location>
</feature>
<dbReference type="PROSITE" id="PS50219">
    <property type="entry name" value="CNH"/>
    <property type="match status" value="1"/>
</dbReference>
<feature type="compositionally biased region" description="Basic and acidic residues" evidence="5">
    <location>
        <begin position="104"/>
        <end position="114"/>
    </location>
</feature>
<feature type="compositionally biased region" description="Basic and acidic residues" evidence="5">
    <location>
        <begin position="56"/>
        <end position="66"/>
    </location>
</feature>
<evidence type="ECO:0000256" key="5">
    <source>
        <dbReference type="SAM" id="MobiDB-lite"/>
    </source>
</evidence>
<dbReference type="InParanoid" id="A0A448YK07"/>
<evidence type="ECO:0000256" key="2">
    <source>
        <dbReference type="ARBA" id="ARBA00022448"/>
    </source>
</evidence>
<dbReference type="GO" id="GO:0006914">
    <property type="term" value="P:autophagy"/>
    <property type="evidence" value="ECO:0007669"/>
    <property type="project" value="TreeGrafter"/>
</dbReference>
<evidence type="ECO:0000256" key="4">
    <source>
        <dbReference type="ARBA" id="ARBA00022927"/>
    </source>
</evidence>
<keyword evidence="2" id="KW-0813">Transport</keyword>
<keyword evidence="4" id="KW-0653">Protein transport</keyword>
<keyword evidence="8" id="KW-1185">Reference proteome</keyword>
<evidence type="ECO:0000259" key="6">
    <source>
        <dbReference type="PROSITE" id="PS50219"/>
    </source>
</evidence>
<dbReference type="AlphaFoldDB" id="A0A448YK07"/>
<feature type="region of interest" description="Disordered" evidence="5">
    <location>
        <begin position="1"/>
        <end position="117"/>
    </location>
</feature>
<dbReference type="GO" id="GO:0015031">
    <property type="term" value="P:protein transport"/>
    <property type="evidence" value="ECO:0007669"/>
    <property type="project" value="UniProtKB-KW"/>
</dbReference>
<dbReference type="FunCoup" id="A0A448YK07">
    <property type="interactions" value="68"/>
</dbReference>
<dbReference type="InterPro" id="IPR001180">
    <property type="entry name" value="CNH_dom"/>
</dbReference>
<organism evidence="7 8">
    <name type="scientific">Brettanomyces naardenensis</name>
    <name type="common">Yeast</name>
    <dbReference type="NCBI Taxonomy" id="13370"/>
    <lineage>
        <taxon>Eukaryota</taxon>
        <taxon>Fungi</taxon>
        <taxon>Dikarya</taxon>
        <taxon>Ascomycota</taxon>
        <taxon>Saccharomycotina</taxon>
        <taxon>Pichiomycetes</taxon>
        <taxon>Pichiales</taxon>
        <taxon>Pichiaceae</taxon>
        <taxon>Brettanomyces</taxon>
    </lineage>
</organism>
<keyword evidence="3" id="KW-0963">Cytoplasm</keyword>
<comment type="subcellular location">
    <subcellularLocation>
        <location evidence="1">Cytoplasm</location>
    </subcellularLocation>
</comment>
<accession>A0A448YK07</accession>
<dbReference type="EMBL" id="CAACVR010000011">
    <property type="protein sequence ID" value="VEU21240.1"/>
    <property type="molecule type" value="Genomic_DNA"/>
</dbReference>
<feature type="compositionally biased region" description="Polar residues" evidence="5">
    <location>
        <begin position="67"/>
        <end position="77"/>
    </location>
</feature>
<dbReference type="PANTHER" id="PTHR12894:SF27">
    <property type="entry name" value="TRANSFORMING GROWTH FACTOR-BETA RECEPTOR-ASSOCIATED PROTEIN 1"/>
    <property type="match status" value="1"/>
</dbReference>
<dbReference type="GO" id="GO:0016020">
    <property type="term" value="C:membrane"/>
    <property type="evidence" value="ECO:0007669"/>
    <property type="project" value="TreeGrafter"/>
</dbReference>
<evidence type="ECO:0000313" key="8">
    <source>
        <dbReference type="Proteomes" id="UP000290900"/>
    </source>
</evidence>
<dbReference type="PANTHER" id="PTHR12894">
    <property type="entry name" value="CNH DOMAIN CONTAINING"/>
    <property type="match status" value="1"/>
</dbReference>
<sequence length="1081" mass="122791">MESDTEKKGVGTEGEEGVERVDKVEEVDVAEKADSVVEKADSAEKLAGETQVEETSAEKTSVEKTSAETPIEGTSETPVRPPPIEASSGQVNPISKAGDVNIYTKEDPETKPEDITMTSGPYKFMPLIEKIPVENISDFPESRGAIITCVEAWDLNVYVGTSAGEIIHMYRIDDELGYIQISRQRFSNSSKIRPIRKIIILPEIGKLLVLCGKTVSGYILPELTPADIGKIRDVADMTVDYDLVQLDSKGKNYTTALNHIHGDVYVNVTVFTSKSIRLVRIFDDSIRLFKDVHYLNSVTGVQRSSYAAVATLQNYDLVDVSRSQKIPLFPSSASPPDQESGPSFLPVVLPVGKKEFLMVCGGRSMEQPAVGMVVNPKGDVSRGTIPWESYPVSLTVDFPYMIAIFAGGKVSVHSLHSQREVQRMSFPSNSDIRVKSVCRVFEMKDQQLAKALTRRPIISQMTPEELEKIAIESDLAQTNLSRSSCLIYDVHGSFVKVFQPYPRPLRWIDQYTSATLQNFQKVSDEWFDELEEETSGKDSTQGQFIVSLLILLSLKFYNFNQAFDIVCTNMKYIDPRLIIYIVDGSDSKQIYGSVWQFEGLFDFIEQLRTDYTSKAAETREFMQLYMNVCTASPEAFDESDRESIMKTIEVYLLKVGLDANEDLDPVLANLKYGSREAIEILLLRKKYYSLSRFYSSLKSYEQCLYYWKGLIVGEFTDPEYDKKFPDRDRSLIMMVNYLLTNCADKESVVKSYASWLLESYPEHGFKIVTDKRAEKVEFNDVKVLHLLENGGPDLKVKYLEYMLNVKKKKQFTGDVILSILDELLELLKSDEALVSQVDSSLTKYSSLRVPRISFFDFWKLEKTKFATFADLHDRLYFYLSGIAAGTMSILDQCPVLDRCEKEILETKYGKMTPLISLMIYFRKGDNKTVVNELCDLGDYRMAEQFATTLNLPDIGKQIIRQQREPGPVDEDDKKTSEALLMVIFDVYLELKNPELIDSFLSHHHLLKDDTTANSSMIERMDKFSDILNRIPDSFPVCQLQNFLERSLSDFQDYGDTIVLTKNLYRSKDLQLKKFRGSLRDS</sequence>
<dbReference type="OrthoDB" id="5325112at2759"/>
<evidence type="ECO:0000256" key="3">
    <source>
        <dbReference type="ARBA" id="ARBA00022490"/>
    </source>
</evidence>
<protein>
    <submittedName>
        <fullName evidence="7">DEKNAAC102171</fullName>
    </submittedName>
</protein>
<feature type="domain" description="CNH" evidence="6">
    <location>
        <begin position="144"/>
        <end position="439"/>
    </location>
</feature>
<evidence type="ECO:0000256" key="1">
    <source>
        <dbReference type="ARBA" id="ARBA00004496"/>
    </source>
</evidence>
<gene>
    <name evidence="7" type="ORF">BRENAR_LOCUS1975</name>
</gene>